<dbReference type="RefSeq" id="XP_041431889.1">
    <property type="nucleotide sequence ID" value="XM_041575955.1"/>
</dbReference>
<feature type="domain" description="DBF4-type" evidence="6">
    <location>
        <begin position="52"/>
        <end position="101"/>
    </location>
</feature>
<dbReference type="Gene3D" id="6.10.250.3410">
    <property type="entry name" value="DBF zinc finger"/>
    <property type="match status" value="1"/>
</dbReference>
<dbReference type="PANTHER" id="PTHR21639:SF5">
    <property type="entry name" value="DBF4-TYPE ZINC FINGER-CONTAINING PROTEIN 2"/>
    <property type="match status" value="1"/>
</dbReference>
<dbReference type="STRING" id="8355.A0A1L8EWZ4"/>
<dbReference type="OMA" id="DHTHLEG"/>
<feature type="compositionally biased region" description="Polar residues" evidence="5">
    <location>
        <begin position="974"/>
        <end position="983"/>
    </location>
</feature>
<sequence length="991" mass="109762">MFDKRKPSEDGSSAPQQGVDNKVTEVHIKTEGSISSENEQITVNSGNSAPAGHYRQGYCNCCQVHYANLEMHLASEQHRQISTCNKNRLSSGILMDRFLQDVHLYHPQNYHDSRPTYDDMPDVILLPSFEDKRSDAVPSHYPLKSELIDSSAELPKIEAQNVPASHTASQCEFKKYSLTIPYTQRIIKTLGQEHCSIAEATQNNIPCKSTLTTSQGDLSSSVNAIPHQLPVCTLPISLYSSLPSKHTSYDTPHTPLYFAPTKNSFSDCKTYGMWTKCPSAEVTTTSTDDLQKRQLNSESSCLNMVSGLSCGKQTPTLRNPVLGSHLETNASVWKKNIQLQCQEPVSSEGEINTVDVIVEEAIRTHCHGTDDLPGNDDNESISSFNIKSLLGCADGSSLSFDWNAPLQSEEDKSKPVVKNLDLLRAVNVNLNEDYKSKLTSVLSSCPLKKLKYVKAESEEAIVTALPHVPPSFVGKTWSQIMYEDDLKIEALVKQFKRGKFHCYFESDSVSNWHRKIKTGIDPVESDIIIKDQKQDLKELEASLPSVSNAPCADDDSDVSSFKHESVLSPDISKPAKRTWRLASRCQVVKVSHGTQTSLVNYPVINGKSIINDMVQNIDDFEVEKTPDMKTKMCALKLPESYTKILTPVQPKTMVYVLSSPDSKLYSGKPVSALKKGRNQCSTDSRDPVIYTYKQSPLKYYDPVTNRILKSPPKNSVRGLGTKGPCVRKLFRSLSSDVNVDKLDTELKDSTASKKSFSTSSVTSFYFDSVKGKDANSSLKGSGASFSTEISDCVKSENPDKPYAHTSPLSPCNVSLTKEKKDILSITKTKTPPSGPKRGSLLQRRDAKKSKCKINQLAESKYATNSKIGQQGLVNNKGGLEREQVYGARNKKSLKSSVPLAKAYRARQKTVNKSRMNKLPASKRVKSRLASQTSGRNKSKVRNNKVLGNKCSRASKQTGNKLLPYSLRKNKSRDTASSTRTNSKQVKRKRSG</sequence>
<keyword evidence="7" id="KW-1185">Reference proteome</keyword>
<dbReference type="PaxDb" id="8355-A0A1L8EWZ4"/>
<evidence type="ECO:0000256" key="5">
    <source>
        <dbReference type="SAM" id="MobiDB-lite"/>
    </source>
</evidence>
<dbReference type="RefSeq" id="XP_041431890.1">
    <property type="nucleotide sequence ID" value="XM_041575956.1"/>
</dbReference>
<keyword evidence="3" id="KW-0862">Zinc</keyword>
<organism evidence="7 10">
    <name type="scientific">Xenopus laevis</name>
    <name type="common">African clawed frog</name>
    <dbReference type="NCBI Taxonomy" id="8355"/>
    <lineage>
        <taxon>Eukaryota</taxon>
        <taxon>Metazoa</taxon>
        <taxon>Chordata</taxon>
        <taxon>Craniata</taxon>
        <taxon>Vertebrata</taxon>
        <taxon>Euteleostomi</taxon>
        <taxon>Amphibia</taxon>
        <taxon>Batrachia</taxon>
        <taxon>Anura</taxon>
        <taxon>Pipoidea</taxon>
        <taxon>Pipidae</taxon>
        <taxon>Xenopodinae</taxon>
        <taxon>Xenopus</taxon>
        <taxon>Xenopus</taxon>
    </lineage>
</organism>
<dbReference type="CTD" id="108701466"/>
<dbReference type="GO" id="GO:0008270">
    <property type="term" value="F:zinc ion binding"/>
    <property type="evidence" value="ECO:0007669"/>
    <property type="project" value="UniProtKB-KW"/>
</dbReference>
<evidence type="ECO:0000256" key="1">
    <source>
        <dbReference type="ARBA" id="ARBA00022723"/>
    </source>
</evidence>
<dbReference type="PROSITE" id="PS51265">
    <property type="entry name" value="ZF_DBF4"/>
    <property type="match status" value="1"/>
</dbReference>
<feature type="region of interest" description="Disordered" evidence="5">
    <location>
        <begin position="885"/>
        <end position="991"/>
    </location>
</feature>
<dbReference type="Proteomes" id="UP000186698">
    <property type="component" value="Chromosome 9_10L"/>
</dbReference>
<evidence type="ECO:0000256" key="3">
    <source>
        <dbReference type="ARBA" id="ARBA00022833"/>
    </source>
</evidence>
<dbReference type="Bgee" id="108701466">
    <property type="expression patterns" value="Expressed in egg cell and 18 other cell types or tissues"/>
</dbReference>
<dbReference type="InterPro" id="IPR038890">
    <property type="entry name" value="ZDBF2"/>
</dbReference>
<dbReference type="GO" id="GO:0003676">
    <property type="term" value="F:nucleic acid binding"/>
    <property type="evidence" value="ECO:0007669"/>
    <property type="project" value="InterPro"/>
</dbReference>
<dbReference type="KEGG" id="xla:108701466"/>
<reference evidence="8 9" key="1">
    <citation type="submission" date="2025-04" db="UniProtKB">
        <authorList>
            <consortium name="RefSeq"/>
        </authorList>
    </citation>
    <scope>IDENTIFICATION</scope>
    <source>
        <strain evidence="8 9">J_2021</strain>
        <tissue evidence="8 9">Erythrocytes</tissue>
    </source>
</reference>
<evidence type="ECO:0000313" key="8">
    <source>
        <dbReference type="RefSeq" id="XP_018091675.1"/>
    </source>
</evidence>
<dbReference type="OrthoDB" id="9905711at2759"/>
<evidence type="ECO:0000313" key="9">
    <source>
        <dbReference type="RefSeq" id="XP_041431889.1"/>
    </source>
</evidence>
<keyword evidence="1" id="KW-0479">Metal-binding</keyword>
<accession>A0A1L8EWZ4</accession>
<dbReference type="InterPro" id="IPR038545">
    <property type="entry name" value="Znf_DBF_sf"/>
</dbReference>
<dbReference type="GeneID" id="108701466"/>
<evidence type="ECO:0000256" key="4">
    <source>
        <dbReference type="PROSITE-ProRule" id="PRU00600"/>
    </source>
</evidence>
<name>A0A1L8EWZ4_XENLA</name>
<evidence type="ECO:0000256" key="2">
    <source>
        <dbReference type="ARBA" id="ARBA00022771"/>
    </source>
</evidence>
<feature type="compositionally biased region" description="Polar residues" evidence="5">
    <location>
        <begin position="10"/>
        <end position="19"/>
    </location>
</feature>
<evidence type="ECO:0000259" key="6">
    <source>
        <dbReference type="PROSITE" id="PS51265"/>
    </source>
</evidence>
<dbReference type="Pfam" id="PF07535">
    <property type="entry name" value="zf-DBF"/>
    <property type="match status" value="1"/>
</dbReference>
<feature type="compositionally biased region" description="Basic residues" evidence="5">
    <location>
        <begin position="903"/>
        <end position="926"/>
    </location>
</feature>
<dbReference type="RefSeq" id="XP_018091675.1">
    <property type="nucleotide sequence ID" value="XM_018236186.2"/>
</dbReference>
<dbReference type="PANTHER" id="PTHR21639">
    <property type="entry name" value="DBF4-TYPE ZINC FINGER-CONTAINING PROTEIN 2"/>
    <property type="match status" value="1"/>
</dbReference>
<feature type="region of interest" description="Disordered" evidence="5">
    <location>
        <begin position="826"/>
        <end position="849"/>
    </location>
</feature>
<protein>
    <submittedName>
        <fullName evidence="8 9">DBF4-type zinc finger-containing protein 2 isoform X1</fullName>
    </submittedName>
</protein>
<keyword evidence="2 4" id="KW-0863">Zinc-finger</keyword>
<dbReference type="InterPro" id="IPR006572">
    <property type="entry name" value="Znf_DBF"/>
</dbReference>
<evidence type="ECO:0000313" key="7">
    <source>
        <dbReference type="Proteomes" id="UP000186698"/>
    </source>
</evidence>
<gene>
    <name evidence="8 9 10" type="primary">LOC108701466</name>
</gene>
<proteinExistence type="predicted"/>
<dbReference type="AlphaFoldDB" id="A0A1L8EWZ4"/>
<feature type="region of interest" description="Disordered" evidence="5">
    <location>
        <begin position="1"/>
        <end position="24"/>
    </location>
</feature>
<evidence type="ECO:0000313" key="10">
    <source>
        <dbReference type="RefSeq" id="XP_041431890.1"/>
    </source>
</evidence>